<dbReference type="PANTHER" id="PTHR35004">
    <property type="entry name" value="TRANSPOSASE RV3428C-RELATED"/>
    <property type="match status" value="1"/>
</dbReference>
<dbReference type="Pfam" id="PF13011">
    <property type="entry name" value="LZ_Tnp_IS481"/>
    <property type="match status" value="1"/>
</dbReference>
<dbReference type="GO" id="GO:0015074">
    <property type="term" value="P:DNA integration"/>
    <property type="evidence" value="ECO:0007669"/>
    <property type="project" value="InterPro"/>
</dbReference>
<protein>
    <submittedName>
        <fullName evidence="2">Transposase</fullName>
    </submittedName>
</protein>
<keyword evidence="3" id="KW-1185">Reference proteome</keyword>
<feature type="domain" description="Integrase catalytic" evidence="1">
    <location>
        <begin position="128"/>
        <end position="307"/>
    </location>
</feature>
<dbReference type="AlphaFoldDB" id="A0A1H6XP71"/>
<evidence type="ECO:0000313" key="3">
    <source>
        <dbReference type="Proteomes" id="UP000199420"/>
    </source>
</evidence>
<evidence type="ECO:0000313" key="2">
    <source>
        <dbReference type="EMBL" id="SEJ26640.1"/>
    </source>
</evidence>
<dbReference type="PANTHER" id="PTHR35004:SF7">
    <property type="entry name" value="INTEGRASE PROTEIN"/>
    <property type="match status" value="1"/>
</dbReference>
<organism evidence="2 3">
    <name type="scientific">Frateuria terrea</name>
    <dbReference type="NCBI Taxonomy" id="529704"/>
    <lineage>
        <taxon>Bacteria</taxon>
        <taxon>Pseudomonadati</taxon>
        <taxon>Pseudomonadota</taxon>
        <taxon>Gammaproteobacteria</taxon>
        <taxon>Lysobacterales</taxon>
        <taxon>Rhodanobacteraceae</taxon>
        <taxon>Frateuria</taxon>
    </lineage>
</organism>
<dbReference type="RefSeq" id="WP_091338319.1">
    <property type="nucleotide sequence ID" value="NZ_FNYC01000005.1"/>
</dbReference>
<dbReference type="Pfam" id="PF13683">
    <property type="entry name" value="rve_3"/>
    <property type="match status" value="1"/>
</dbReference>
<dbReference type="InterPro" id="IPR036397">
    <property type="entry name" value="RNaseH_sf"/>
</dbReference>
<dbReference type="InterPro" id="IPR009057">
    <property type="entry name" value="Homeodomain-like_sf"/>
</dbReference>
<reference evidence="2 3" key="1">
    <citation type="submission" date="2016-10" db="EMBL/GenBank/DDBJ databases">
        <authorList>
            <person name="de Groot N.N."/>
        </authorList>
    </citation>
    <scope>NUCLEOTIDE SEQUENCE [LARGE SCALE GENOMIC DNA]</scope>
    <source>
        <strain evidence="2 3">DSM 26515</strain>
    </source>
</reference>
<dbReference type="Gene3D" id="3.30.420.10">
    <property type="entry name" value="Ribonuclease H-like superfamily/Ribonuclease H"/>
    <property type="match status" value="1"/>
</dbReference>
<dbReference type="OrthoDB" id="6174090at2"/>
<dbReference type="SUPFAM" id="SSF46689">
    <property type="entry name" value="Homeodomain-like"/>
    <property type="match status" value="1"/>
</dbReference>
<dbReference type="GO" id="GO:0003676">
    <property type="term" value="F:nucleic acid binding"/>
    <property type="evidence" value="ECO:0007669"/>
    <property type="project" value="InterPro"/>
</dbReference>
<dbReference type="EMBL" id="FNYC01000005">
    <property type="protein sequence ID" value="SEJ26640.1"/>
    <property type="molecule type" value="Genomic_DNA"/>
</dbReference>
<dbReference type="InterPro" id="IPR047656">
    <property type="entry name" value="IS481-like_transpos"/>
</dbReference>
<name>A0A1H6XP71_9GAMM</name>
<proteinExistence type="predicted"/>
<gene>
    <name evidence="2" type="ORF">SAMN04487997_2887</name>
</gene>
<dbReference type="PROSITE" id="PS50994">
    <property type="entry name" value="INTEGRASE"/>
    <property type="match status" value="1"/>
</dbReference>
<sequence length="315" mass="36320">MNLHKHARLTPRGRALLVERVLEHGLRVEEAAHAAGVSVRTAYKWLQRFRAEGAAGLLDRSSRPHRCPHATAEALAKQVMAHRRERWTYRQIAQHLAVAASTIGRLVKRAGLHRLAELEPARPANRYEYPAPGDLLHLDIKKLGRFWRPGHRVTGERQRASDGAGREFVHVAIDDASRVAFGTIEPNERGPSACRALLKALRYYRTLGVRFTRVMTDNGACYKSRAFRRLLRRLGLRHLRTRPYTPRTNGKAERFIQTALREWAYARRYEHSAQRAAHWLTWLHQYNWHRPHASLDYRPPITRIGAMNNLVGLHN</sequence>
<dbReference type="Proteomes" id="UP000199420">
    <property type="component" value="Unassembled WGS sequence"/>
</dbReference>
<dbReference type="InterPro" id="IPR012337">
    <property type="entry name" value="RNaseH-like_sf"/>
</dbReference>
<dbReference type="InterPro" id="IPR024967">
    <property type="entry name" value="DNA-bd_IS481-type"/>
</dbReference>
<evidence type="ECO:0000259" key="1">
    <source>
        <dbReference type="PROSITE" id="PS50994"/>
    </source>
</evidence>
<dbReference type="NCBIfam" id="NF033577">
    <property type="entry name" value="transpos_IS481"/>
    <property type="match status" value="1"/>
</dbReference>
<accession>A0A1H6XP71</accession>
<dbReference type="SUPFAM" id="SSF53098">
    <property type="entry name" value="Ribonuclease H-like"/>
    <property type="match status" value="1"/>
</dbReference>
<dbReference type="STRING" id="529704.SAMN02927913_2864"/>
<dbReference type="InterPro" id="IPR001584">
    <property type="entry name" value="Integrase_cat-core"/>
</dbReference>